<dbReference type="EMBL" id="BLXT01007159">
    <property type="protein sequence ID" value="GFO36990.1"/>
    <property type="molecule type" value="Genomic_DNA"/>
</dbReference>
<dbReference type="Proteomes" id="UP000735302">
    <property type="component" value="Unassembled WGS sequence"/>
</dbReference>
<accession>A0AAV4CYZ1</accession>
<organism evidence="2 3">
    <name type="scientific">Plakobranchus ocellatus</name>
    <dbReference type="NCBI Taxonomy" id="259542"/>
    <lineage>
        <taxon>Eukaryota</taxon>
        <taxon>Metazoa</taxon>
        <taxon>Spiralia</taxon>
        <taxon>Lophotrochozoa</taxon>
        <taxon>Mollusca</taxon>
        <taxon>Gastropoda</taxon>
        <taxon>Heterobranchia</taxon>
        <taxon>Euthyneura</taxon>
        <taxon>Panpulmonata</taxon>
        <taxon>Sacoglossa</taxon>
        <taxon>Placobranchoidea</taxon>
        <taxon>Plakobranchidae</taxon>
        <taxon>Plakobranchus</taxon>
    </lineage>
</organism>
<sequence>MSKSSPPCTVQISYNGAFNVTVIIITIRKIGKMTSQSQPSWWHSDSESILISAGLKRPSYPFSAWRTQRSIEKLTWPGLGFEPRTSDLVAYCPTSTSCPTGQSTVVLCNRKMSQDGRLSHIGGLPFIFGQGSTGVHLRSLLIQTTMVNRTAMSARFRVQALDNGQLRRPLSPLTSRSPKPPSPGNPETDQSKQQKITRLAKAPHGMLVTQQRITRRC</sequence>
<protein>
    <submittedName>
        <fullName evidence="2">Uncharacterized protein</fullName>
    </submittedName>
</protein>
<keyword evidence="3" id="KW-1185">Reference proteome</keyword>
<feature type="region of interest" description="Disordered" evidence="1">
    <location>
        <begin position="163"/>
        <end position="217"/>
    </location>
</feature>
<evidence type="ECO:0000256" key="1">
    <source>
        <dbReference type="SAM" id="MobiDB-lite"/>
    </source>
</evidence>
<gene>
    <name evidence="2" type="ORF">PoB_006349500</name>
</gene>
<name>A0AAV4CYZ1_9GAST</name>
<dbReference type="AlphaFoldDB" id="A0AAV4CYZ1"/>
<evidence type="ECO:0000313" key="3">
    <source>
        <dbReference type="Proteomes" id="UP000735302"/>
    </source>
</evidence>
<comment type="caution">
    <text evidence="2">The sequence shown here is derived from an EMBL/GenBank/DDBJ whole genome shotgun (WGS) entry which is preliminary data.</text>
</comment>
<feature type="compositionally biased region" description="Polar residues" evidence="1">
    <location>
        <begin position="208"/>
        <end position="217"/>
    </location>
</feature>
<feature type="compositionally biased region" description="Polar residues" evidence="1">
    <location>
        <begin position="185"/>
        <end position="196"/>
    </location>
</feature>
<reference evidence="2 3" key="1">
    <citation type="journal article" date="2021" name="Elife">
        <title>Chloroplast acquisition without the gene transfer in kleptoplastic sea slugs, Plakobranchus ocellatus.</title>
        <authorList>
            <person name="Maeda T."/>
            <person name="Takahashi S."/>
            <person name="Yoshida T."/>
            <person name="Shimamura S."/>
            <person name="Takaki Y."/>
            <person name="Nagai Y."/>
            <person name="Toyoda A."/>
            <person name="Suzuki Y."/>
            <person name="Arimoto A."/>
            <person name="Ishii H."/>
            <person name="Satoh N."/>
            <person name="Nishiyama T."/>
            <person name="Hasebe M."/>
            <person name="Maruyama T."/>
            <person name="Minagawa J."/>
            <person name="Obokata J."/>
            <person name="Shigenobu S."/>
        </authorList>
    </citation>
    <scope>NUCLEOTIDE SEQUENCE [LARGE SCALE GENOMIC DNA]</scope>
</reference>
<proteinExistence type="predicted"/>
<evidence type="ECO:0000313" key="2">
    <source>
        <dbReference type="EMBL" id="GFO36990.1"/>
    </source>
</evidence>